<dbReference type="PANTHER" id="PTHR36844">
    <property type="entry name" value="PROTEASE PRSW"/>
    <property type="match status" value="1"/>
</dbReference>
<keyword evidence="2" id="KW-0482">Metalloprotease</keyword>
<sequence>MTLAGIALVQAIIYLLFIRAIDLYEREPLRYIIPVFVWGFTVAVVISIFFEAIFAVAVSVVVGAEGVDFLTTVVAAPVIEECAKGLALLIVFAVSYLFARRRGRLQFSGVMDGIVYGSAVGFGFSLAEDYLYLLQFGEEVFVIRRLFGGFAHAAFTSLIGIGFGLVPWVRPLSLKLALPLAGLAGAVALHAAFNFTAFFFGPLAYVLQAVVILLYVVLITVWLAVERRTIREELREEVDLGTITAAEYGILPTYFRRTLYYLRLILTGELGTWSRARRVHGAAVDLAFTKRLSRSSRAAPGESSVRHLRQRIGELRGEAV</sequence>
<dbReference type="Proteomes" id="UP000295244">
    <property type="component" value="Unassembled WGS sequence"/>
</dbReference>
<keyword evidence="2" id="KW-0378">Hydrolase</keyword>
<evidence type="ECO:0000313" key="3">
    <source>
        <dbReference type="Proteomes" id="UP000295244"/>
    </source>
</evidence>
<reference evidence="2 3" key="1">
    <citation type="submission" date="2019-03" db="EMBL/GenBank/DDBJ databases">
        <title>Whole genome sequence of a novel Rubrobacter taiwanensis strain, isolated from Yellowstone National Park.</title>
        <authorList>
            <person name="Freed S."/>
            <person name="Ramaley R.F."/>
            <person name="Kyndt J.A."/>
        </authorList>
    </citation>
    <scope>NUCLEOTIDE SEQUENCE [LARGE SCALE GENOMIC DNA]</scope>
    <source>
        <strain evidence="2 3">Yellowstone</strain>
    </source>
</reference>
<evidence type="ECO:0000313" key="2">
    <source>
        <dbReference type="EMBL" id="TCJ16785.1"/>
    </source>
</evidence>
<comment type="caution">
    <text evidence="2">The sequence shown here is derived from an EMBL/GenBank/DDBJ whole genome shotgun (WGS) entry which is preliminary data.</text>
</comment>
<evidence type="ECO:0000256" key="1">
    <source>
        <dbReference type="SAM" id="Phobius"/>
    </source>
</evidence>
<feature type="transmembrane region" description="Helical" evidence="1">
    <location>
        <begin position="176"/>
        <end position="199"/>
    </location>
</feature>
<name>A0A4R1BHL7_9ACTN</name>
<feature type="transmembrane region" description="Helical" evidence="1">
    <location>
        <begin position="36"/>
        <end position="62"/>
    </location>
</feature>
<accession>A0A4R1BHL7</accession>
<dbReference type="InterPro" id="IPR026898">
    <property type="entry name" value="PrsW"/>
</dbReference>
<dbReference type="GO" id="GO:0008237">
    <property type="term" value="F:metallopeptidase activity"/>
    <property type="evidence" value="ECO:0007669"/>
    <property type="project" value="UniProtKB-KW"/>
</dbReference>
<keyword evidence="3" id="KW-1185">Reference proteome</keyword>
<dbReference type="AlphaFoldDB" id="A0A4R1BHL7"/>
<dbReference type="PANTHER" id="PTHR36844:SF1">
    <property type="entry name" value="PROTEASE PRSW"/>
    <property type="match status" value="1"/>
</dbReference>
<feature type="transmembrane region" description="Helical" evidence="1">
    <location>
        <begin position="110"/>
        <end position="127"/>
    </location>
</feature>
<feature type="transmembrane region" description="Helical" evidence="1">
    <location>
        <begin position="205"/>
        <end position="225"/>
    </location>
</feature>
<protein>
    <submittedName>
        <fullName evidence="2">PrsW family intramembrane metalloprotease</fullName>
    </submittedName>
</protein>
<organism evidence="2 3">
    <name type="scientific">Rubrobacter taiwanensis</name>
    <dbReference type="NCBI Taxonomy" id="185139"/>
    <lineage>
        <taxon>Bacteria</taxon>
        <taxon>Bacillati</taxon>
        <taxon>Actinomycetota</taxon>
        <taxon>Rubrobacteria</taxon>
        <taxon>Rubrobacterales</taxon>
        <taxon>Rubrobacteraceae</taxon>
        <taxon>Rubrobacter</taxon>
    </lineage>
</organism>
<feature type="transmembrane region" description="Helical" evidence="1">
    <location>
        <begin position="147"/>
        <end position="169"/>
    </location>
</feature>
<dbReference type="OrthoDB" id="9785431at2"/>
<feature type="transmembrane region" description="Helical" evidence="1">
    <location>
        <begin position="6"/>
        <end position="24"/>
    </location>
</feature>
<keyword evidence="1" id="KW-0812">Transmembrane</keyword>
<dbReference type="Pfam" id="PF13367">
    <property type="entry name" value="PrsW-protease"/>
    <property type="match status" value="1"/>
</dbReference>
<keyword evidence="2" id="KW-0645">Protease</keyword>
<gene>
    <name evidence="2" type="ORF">E0L93_08670</name>
</gene>
<dbReference type="GO" id="GO:0006508">
    <property type="term" value="P:proteolysis"/>
    <property type="evidence" value="ECO:0007669"/>
    <property type="project" value="UniProtKB-KW"/>
</dbReference>
<proteinExistence type="predicted"/>
<dbReference type="EMBL" id="SKBU01000015">
    <property type="protein sequence ID" value="TCJ16785.1"/>
    <property type="molecule type" value="Genomic_DNA"/>
</dbReference>
<dbReference type="RefSeq" id="WP_132690966.1">
    <property type="nucleotide sequence ID" value="NZ_SKBU01000015.1"/>
</dbReference>
<keyword evidence="1" id="KW-0472">Membrane</keyword>
<keyword evidence="1" id="KW-1133">Transmembrane helix</keyword>
<feature type="transmembrane region" description="Helical" evidence="1">
    <location>
        <begin position="74"/>
        <end position="98"/>
    </location>
</feature>